<dbReference type="Gene3D" id="3.40.50.300">
    <property type="entry name" value="P-loop containing nucleotide triphosphate hydrolases"/>
    <property type="match status" value="1"/>
</dbReference>
<organism evidence="1 2">
    <name type="scientific">Bacillus wiedmannii</name>
    <dbReference type="NCBI Taxonomy" id="1890302"/>
    <lineage>
        <taxon>Bacteria</taxon>
        <taxon>Bacillati</taxon>
        <taxon>Bacillota</taxon>
        <taxon>Bacilli</taxon>
        <taxon>Bacillales</taxon>
        <taxon>Bacillaceae</taxon>
        <taxon>Bacillus</taxon>
        <taxon>Bacillus cereus group</taxon>
    </lineage>
</organism>
<dbReference type="Proteomes" id="UP000194945">
    <property type="component" value="Unassembled WGS sequence"/>
</dbReference>
<name>A0A242YYK6_9BACI</name>
<sequence length="601" mass="69605">MKRIVLSMGHEDLHGIFRKFLKNEFIVCMNDVFSSNYLFDVIEEDHPDIIIFHDKHLEIPYDPVQENHIEENLYKEIKFLEIIEYIRQTYNDSIRVVFVCERPQGDPFLSELVNNNVLDIFYTNQFALDALVEQLVNPPQYNNVAHLKVDNSNTKYRSHLFGKNSLFEFKEEEQSTELIETEDVLKTAVEVETEEADTLVHNDKKKPGLFSKIFGKDKNDSENNIAVINNSDKEPKLEENNYKDNSPETEVVKEEETLNQDIPLNTNIPPKELVEEVKEIKEIKEVKDQVSDDNKEDIQKDIDLGEEVSQKDVNKGTDSSTLRADKYKGKGRNVFFNLFKKDIPLDTKGYENTGHRNLGTVKQNLIAVVSLTPGAGSTFFLHNFTRFLSLDHGISSSVLDTPSEFPIWYHLLNAEQEHHEYWEEVHQAIKTRPETFGYIPRWSIDNINFFPCQSSTLDLNSKDPNKNRDFTPLEAKELIFHSRSSGITFVDLSHNWSNKLATETLALCNQIWLIMEPNYQSLAAAGHQHKILKGFEQLAKDEKIVTIGNKWNKKFDDVLSPEITLPYFESQVEASLKGIPLYTLQAKLMKREFEKLSYKLF</sequence>
<dbReference type="InterPro" id="IPR027417">
    <property type="entry name" value="P-loop_NTPase"/>
</dbReference>
<dbReference type="AlphaFoldDB" id="A0A242YYK6"/>
<gene>
    <name evidence="1" type="ORF">BK730_23875</name>
</gene>
<comment type="caution">
    <text evidence="1">The sequence shown here is derived from an EMBL/GenBank/DDBJ whole genome shotgun (WGS) entry which is preliminary data.</text>
</comment>
<evidence type="ECO:0000313" key="2">
    <source>
        <dbReference type="Proteomes" id="UP000194945"/>
    </source>
</evidence>
<reference evidence="1 2" key="1">
    <citation type="submission" date="2016-10" db="EMBL/GenBank/DDBJ databases">
        <title>Comparative genomics of Bacillus thuringiensis reveals a path to pathogens against multiple invertebrate hosts.</title>
        <authorList>
            <person name="Zheng J."/>
            <person name="Gao Q."/>
            <person name="Liu H."/>
            <person name="Peng D."/>
            <person name="Ruan L."/>
            <person name="Sun M."/>
        </authorList>
    </citation>
    <scope>NUCLEOTIDE SEQUENCE [LARGE SCALE GENOMIC DNA]</scope>
    <source>
        <strain evidence="1">BGSC 4BK1</strain>
    </source>
</reference>
<dbReference type="EMBL" id="NFDE01000063">
    <property type="protein sequence ID" value="OTX84819.1"/>
    <property type="molecule type" value="Genomic_DNA"/>
</dbReference>
<dbReference type="RefSeq" id="WP_086423000.1">
    <property type="nucleotide sequence ID" value="NZ_NFDE01000063.1"/>
</dbReference>
<accession>A0A242YYK6</accession>
<evidence type="ECO:0000313" key="1">
    <source>
        <dbReference type="EMBL" id="OTX84819.1"/>
    </source>
</evidence>
<proteinExistence type="predicted"/>
<protein>
    <submittedName>
        <fullName evidence="1">Uncharacterized protein</fullName>
    </submittedName>
</protein>